<protein>
    <submittedName>
        <fullName evidence="1">Uncharacterized protein</fullName>
    </submittedName>
</protein>
<proteinExistence type="predicted"/>
<dbReference type="AlphaFoldDB" id="A0AAE1Q1Y4"/>
<comment type="caution">
    <text evidence="1">The sequence shown here is derived from an EMBL/GenBank/DDBJ whole genome shotgun (WGS) entry which is preliminary data.</text>
</comment>
<dbReference type="Proteomes" id="UP001292094">
    <property type="component" value="Unassembled WGS sequence"/>
</dbReference>
<organism evidence="1 2">
    <name type="scientific">Petrolisthes manimaculis</name>
    <dbReference type="NCBI Taxonomy" id="1843537"/>
    <lineage>
        <taxon>Eukaryota</taxon>
        <taxon>Metazoa</taxon>
        <taxon>Ecdysozoa</taxon>
        <taxon>Arthropoda</taxon>
        <taxon>Crustacea</taxon>
        <taxon>Multicrustacea</taxon>
        <taxon>Malacostraca</taxon>
        <taxon>Eumalacostraca</taxon>
        <taxon>Eucarida</taxon>
        <taxon>Decapoda</taxon>
        <taxon>Pleocyemata</taxon>
        <taxon>Anomura</taxon>
        <taxon>Galatheoidea</taxon>
        <taxon>Porcellanidae</taxon>
        <taxon>Petrolisthes</taxon>
    </lineage>
</organism>
<accession>A0AAE1Q1Y4</accession>
<keyword evidence="2" id="KW-1185">Reference proteome</keyword>
<evidence type="ECO:0000313" key="1">
    <source>
        <dbReference type="EMBL" id="KAK4318810.1"/>
    </source>
</evidence>
<reference evidence="1" key="1">
    <citation type="submission" date="2023-11" db="EMBL/GenBank/DDBJ databases">
        <title>Genome assemblies of two species of porcelain crab, Petrolisthes cinctipes and Petrolisthes manimaculis (Anomura: Porcellanidae).</title>
        <authorList>
            <person name="Angst P."/>
        </authorList>
    </citation>
    <scope>NUCLEOTIDE SEQUENCE</scope>
    <source>
        <strain evidence="1">PB745_02</strain>
        <tissue evidence="1">Gill</tissue>
    </source>
</reference>
<dbReference type="EMBL" id="JAWZYT010000798">
    <property type="protein sequence ID" value="KAK4318810.1"/>
    <property type="molecule type" value="Genomic_DNA"/>
</dbReference>
<sequence>MSDDTDLQEKGIFWPSSTSPLILLRVLCTRLQPIITLATTAGIIPVTTLVGATPIQILFTILDAIC</sequence>
<name>A0AAE1Q1Y4_9EUCA</name>
<evidence type="ECO:0000313" key="2">
    <source>
        <dbReference type="Proteomes" id="UP001292094"/>
    </source>
</evidence>
<gene>
    <name evidence="1" type="ORF">Pmani_010233</name>
</gene>